<comment type="caution">
    <text evidence="1">The sequence shown here is derived from an EMBL/GenBank/DDBJ whole genome shotgun (WGS) entry which is preliminary data.</text>
</comment>
<name>A0AAD7WM96_9TELE</name>
<evidence type="ECO:0000313" key="2">
    <source>
        <dbReference type="Proteomes" id="UP001221898"/>
    </source>
</evidence>
<dbReference type="Proteomes" id="UP001221898">
    <property type="component" value="Unassembled WGS sequence"/>
</dbReference>
<accession>A0AAD7WM96</accession>
<evidence type="ECO:0000313" key="1">
    <source>
        <dbReference type="EMBL" id="KAJ8402087.1"/>
    </source>
</evidence>
<gene>
    <name evidence="1" type="ORF">AAFF_G00373220</name>
</gene>
<proteinExistence type="predicted"/>
<dbReference type="EMBL" id="JAINUG010000066">
    <property type="protein sequence ID" value="KAJ8402087.1"/>
    <property type="molecule type" value="Genomic_DNA"/>
</dbReference>
<protein>
    <submittedName>
        <fullName evidence="1">Uncharacterized protein</fullName>
    </submittedName>
</protein>
<sequence length="92" mass="10466">MAASPGHSQATHRSILCTWAILKTQDFSVPSEPGDTGNCTHNHAHILTGAEKQDFQYRIGHTRTRTRRSLCKNLRYETMLQQIMPLWKISST</sequence>
<reference evidence="1" key="1">
    <citation type="journal article" date="2023" name="Science">
        <title>Genome structures resolve the early diversification of teleost fishes.</title>
        <authorList>
            <person name="Parey E."/>
            <person name="Louis A."/>
            <person name="Montfort J."/>
            <person name="Bouchez O."/>
            <person name="Roques C."/>
            <person name="Iampietro C."/>
            <person name="Lluch J."/>
            <person name="Castinel A."/>
            <person name="Donnadieu C."/>
            <person name="Desvignes T."/>
            <person name="Floi Bucao C."/>
            <person name="Jouanno E."/>
            <person name="Wen M."/>
            <person name="Mejri S."/>
            <person name="Dirks R."/>
            <person name="Jansen H."/>
            <person name="Henkel C."/>
            <person name="Chen W.J."/>
            <person name="Zahm M."/>
            <person name="Cabau C."/>
            <person name="Klopp C."/>
            <person name="Thompson A.W."/>
            <person name="Robinson-Rechavi M."/>
            <person name="Braasch I."/>
            <person name="Lecointre G."/>
            <person name="Bobe J."/>
            <person name="Postlethwait J.H."/>
            <person name="Berthelot C."/>
            <person name="Roest Crollius H."/>
            <person name="Guiguen Y."/>
        </authorList>
    </citation>
    <scope>NUCLEOTIDE SEQUENCE</scope>
    <source>
        <strain evidence="1">NC1722</strain>
    </source>
</reference>
<organism evidence="1 2">
    <name type="scientific">Aldrovandia affinis</name>
    <dbReference type="NCBI Taxonomy" id="143900"/>
    <lineage>
        <taxon>Eukaryota</taxon>
        <taxon>Metazoa</taxon>
        <taxon>Chordata</taxon>
        <taxon>Craniata</taxon>
        <taxon>Vertebrata</taxon>
        <taxon>Euteleostomi</taxon>
        <taxon>Actinopterygii</taxon>
        <taxon>Neopterygii</taxon>
        <taxon>Teleostei</taxon>
        <taxon>Notacanthiformes</taxon>
        <taxon>Halosauridae</taxon>
        <taxon>Aldrovandia</taxon>
    </lineage>
</organism>
<dbReference type="AlphaFoldDB" id="A0AAD7WM96"/>
<keyword evidence="2" id="KW-1185">Reference proteome</keyword>